<dbReference type="PANTHER" id="PTHR42776:SF27">
    <property type="entry name" value="DIPEPTIDYL PEPTIDASE FAMILY MEMBER 6"/>
    <property type="match status" value="1"/>
</dbReference>
<dbReference type="KEGG" id="sand:H3309_06475"/>
<organism evidence="3 4">
    <name type="scientific">Sandaracinobacteroides saxicola</name>
    <dbReference type="NCBI Taxonomy" id="2759707"/>
    <lineage>
        <taxon>Bacteria</taxon>
        <taxon>Pseudomonadati</taxon>
        <taxon>Pseudomonadota</taxon>
        <taxon>Alphaproteobacteria</taxon>
        <taxon>Sphingomonadales</taxon>
        <taxon>Sphingosinicellaceae</taxon>
        <taxon>Sandaracinobacteroides</taxon>
    </lineage>
</organism>
<dbReference type="EMBL" id="CP059851">
    <property type="protein sequence ID" value="QMW24555.1"/>
    <property type="molecule type" value="Genomic_DNA"/>
</dbReference>
<dbReference type="PANTHER" id="PTHR42776">
    <property type="entry name" value="SERINE PEPTIDASE S9 FAMILY MEMBER"/>
    <property type="match status" value="1"/>
</dbReference>
<sequence length="622" mass="68647">MLLLAAPLVAAPRPVLDFAALPFMERPLLSPDGKRVAAKIAVQGEQYLAVVELGGKNIAKARINDYSVDWWRWVNNEWLALGASDMIKVMGEDFGVSRAMRVSADMKTIAWLNGRSGGQNGADLVWRAGDGSARVMIAMQTSIWSSDAGFYPEVREYDLTTGRSTLRQRSREGIWEWGADAAGVLRIGIGATLDGRVQRMMYRATADETLRTVDRARSRERETLTVPLLFLPDEQAVTIADDDKGFSTVFEMNLKDLTLGKALDRSPGYDVAGLWVDDRASKLLGVRLEETHGWTRWVDPALAETQAAIDKAVAPRRARVISMSDDRRLLLVHLGLPSEPGRYMLFDAASGTLKQFAWVNEAIRKGLHPVSSIRYKARDGLEIEAILTLPAGREAKALPLIVMPHGGPFARDLEEWDWIAQFLADRGYAVVQPNYRGSSGYGTAFARKGEGQWGLAMQDDLNDAMRHLVATGVADARRVCMVGASYGGYAAMRAAQRDGALYRCAASYAGVSDLNRMIRYNSRFLGSGAGEDWLRTQAPDLKAVSPLNFPEAFSIPLLLVHGAKDVRVPVAQSRQMAARLKESGKAVTYIEQPEADHHFSRQADRLQFLEALEAFLKEHNPA</sequence>
<dbReference type="Pfam" id="PF00326">
    <property type="entry name" value="Peptidase_S9"/>
    <property type="match status" value="1"/>
</dbReference>
<dbReference type="InterPro" id="IPR001375">
    <property type="entry name" value="Peptidase_S9_cat"/>
</dbReference>
<gene>
    <name evidence="3" type="ORF">H3309_06475</name>
</gene>
<dbReference type="GO" id="GO:0006508">
    <property type="term" value="P:proteolysis"/>
    <property type="evidence" value="ECO:0007669"/>
    <property type="project" value="InterPro"/>
</dbReference>
<evidence type="ECO:0000256" key="1">
    <source>
        <dbReference type="ARBA" id="ARBA00022801"/>
    </source>
</evidence>
<evidence type="ECO:0000259" key="2">
    <source>
        <dbReference type="Pfam" id="PF00326"/>
    </source>
</evidence>
<reference evidence="3 4" key="1">
    <citation type="submission" date="2020-07" db="EMBL/GenBank/DDBJ databases">
        <title>Complete genome sequence for Sandaracinobacter sp. M6.</title>
        <authorList>
            <person name="Tang Y."/>
            <person name="Liu Q."/>
            <person name="Guo Z."/>
            <person name="Lei P."/>
            <person name="Huang B."/>
        </authorList>
    </citation>
    <scope>NUCLEOTIDE SEQUENCE [LARGE SCALE GENOMIC DNA]</scope>
    <source>
        <strain evidence="3 4">M6</strain>
    </source>
</reference>
<keyword evidence="1" id="KW-0378">Hydrolase</keyword>
<feature type="domain" description="Peptidase S9 prolyl oligopeptidase catalytic" evidence="2">
    <location>
        <begin position="417"/>
        <end position="619"/>
    </location>
</feature>
<keyword evidence="4" id="KW-1185">Reference proteome</keyword>
<accession>A0A7G5IMG3</accession>
<name>A0A7G5IMG3_9SPHN</name>
<dbReference type="GO" id="GO:0004252">
    <property type="term" value="F:serine-type endopeptidase activity"/>
    <property type="evidence" value="ECO:0007669"/>
    <property type="project" value="TreeGrafter"/>
</dbReference>
<dbReference type="SUPFAM" id="SSF82171">
    <property type="entry name" value="DPP6 N-terminal domain-like"/>
    <property type="match status" value="1"/>
</dbReference>
<dbReference type="Gene3D" id="3.40.50.1820">
    <property type="entry name" value="alpha/beta hydrolase"/>
    <property type="match status" value="1"/>
</dbReference>
<evidence type="ECO:0000313" key="3">
    <source>
        <dbReference type="EMBL" id="QMW24555.1"/>
    </source>
</evidence>
<dbReference type="SUPFAM" id="SSF53474">
    <property type="entry name" value="alpha/beta-Hydrolases"/>
    <property type="match status" value="1"/>
</dbReference>
<dbReference type="InterPro" id="IPR029058">
    <property type="entry name" value="AB_hydrolase_fold"/>
</dbReference>
<proteinExistence type="predicted"/>
<dbReference type="AlphaFoldDB" id="A0A7G5IMG3"/>
<protein>
    <submittedName>
        <fullName evidence="3">S9 family peptidase</fullName>
    </submittedName>
</protein>
<evidence type="ECO:0000313" key="4">
    <source>
        <dbReference type="Proteomes" id="UP000515292"/>
    </source>
</evidence>
<dbReference type="Proteomes" id="UP000515292">
    <property type="component" value="Chromosome"/>
</dbReference>